<gene>
    <name evidence="11" type="ORF">VTJ83DRAFT_2855</name>
</gene>
<feature type="domain" description="Bacterial bifunctional deaminase-reductase C-terminal" evidence="10">
    <location>
        <begin position="94"/>
        <end position="156"/>
    </location>
</feature>
<dbReference type="GeneID" id="98123815"/>
<evidence type="ECO:0000259" key="10">
    <source>
        <dbReference type="Pfam" id="PF01872"/>
    </source>
</evidence>
<evidence type="ECO:0000256" key="7">
    <source>
        <dbReference type="ARBA" id="ARBA00031630"/>
    </source>
</evidence>
<dbReference type="EMBL" id="JAZGUE010000003">
    <property type="protein sequence ID" value="KAL2268009.1"/>
    <property type="molecule type" value="Genomic_DNA"/>
</dbReference>
<evidence type="ECO:0000256" key="9">
    <source>
        <dbReference type="ARBA" id="ARBA00049020"/>
    </source>
</evidence>
<comment type="similarity">
    <text evidence="2">Belongs to the HTP reductase family.</text>
</comment>
<dbReference type="RefSeq" id="XP_070866736.1">
    <property type="nucleotide sequence ID" value="XM_071009171.1"/>
</dbReference>
<sequence>MPRLLRYNFAPSLNGLIASLPRYDVPWIVDDPTVDFPALYSQFDTFIMGRRTYEGFLAMGADNPLAGRPRENVAVFSKSAEAKEGTGGWGQVTVVGGDAAEYVRRLKQEEGKKDIWLMGGGGLARELLRAGLVDVVEAAIMPVIVGRGVGMFGEEAAWKAGEEQVNGEEGDGQFWRLVLEGVEKKETGILMTRYRVVYD</sequence>
<comment type="catalytic activity">
    <reaction evidence="8">
        <text>2,5-diamino-6-(1-D-ribitylamino)pyrimidin-4(3H)-one 5'-phosphate + NAD(+) = 2,5-diamino-6-(1-D-ribosylamino)pyrimidin-4(3H)-one 5'-phosphate + NADH + H(+)</text>
        <dbReference type="Rhea" id="RHEA:27274"/>
        <dbReference type="ChEBI" id="CHEBI:15378"/>
        <dbReference type="ChEBI" id="CHEBI:57540"/>
        <dbReference type="ChEBI" id="CHEBI:57945"/>
        <dbReference type="ChEBI" id="CHEBI:58890"/>
        <dbReference type="ChEBI" id="CHEBI:59545"/>
        <dbReference type="EC" id="1.1.1.302"/>
    </reaction>
</comment>
<dbReference type="PANTHER" id="PTHR38011">
    <property type="entry name" value="DIHYDROFOLATE REDUCTASE FAMILY PROTEIN (AFU_ORTHOLOGUE AFUA_8G06820)"/>
    <property type="match status" value="1"/>
</dbReference>
<dbReference type="InterPro" id="IPR050765">
    <property type="entry name" value="Riboflavin_Biosynth_HTPR"/>
</dbReference>
<evidence type="ECO:0000256" key="1">
    <source>
        <dbReference type="ARBA" id="ARBA00003555"/>
    </source>
</evidence>
<dbReference type="PANTHER" id="PTHR38011:SF11">
    <property type="entry name" value="2,5-DIAMINO-6-RIBOSYLAMINO-4(3H)-PYRIMIDINONE 5'-PHOSPHATE REDUCTASE"/>
    <property type="match status" value="1"/>
</dbReference>
<keyword evidence="5" id="KW-0686">Riboflavin biosynthesis</keyword>
<name>A0ABR4DDC1_9PEZI</name>
<proteinExistence type="inferred from homology"/>
<dbReference type="Pfam" id="PF01872">
    <property type="entry name" value="RibD_C"/>
    <property type="match status" value="1"/>
</dbReference>
<reference evidence="11 12" key="1">
    <citation type="journal article" date="2024" name="Commun. Biol.">
        <title>Comparative genomic analysis of thermophilic fungi reveals convergent evolutionary adaptations and gene losses.</title>
        <authorList>
            <person name="Steindorff A.S."/>
            <person name="Aguilar-Pontes M.V."/>
            <person name="Robinson A.J."/>
            <person name="Andreopoulos B."/>
            <person name="LaButti K."/>
            <person name="Kuo A."/>
            <person name="Mondo S."/>
            <person name="Riley R."/>
            <person name="Otillar R."/>
            <person name="Haridas S."/>
            <person name="Lipzen A."/>
            <person name="Grimwood J."/>
            <person name="Schmutz J."/>
            <person name="Clum A."/>
            <person name="Reid I.D."/>
            <person name="Moisan M.C."/>
            <person name="Butler G."/>
            <person name="Nguyen T.T.M."/>
            <person name="Dewar K."/>
            <person name="Conant G."/>
            <person name="Drula E."/>
            <person name="Henrissat B."/>
            <person name="Hansel C."/>
            <person name="Singer S."/>
            <person name="Hutchinson M.I."/>
            <person name="de Vries R.P."/>
            <person name="Natvig D.O."/>
            <person name="Powell A.J."/>
            <person name="Tsang A."/>
            <person name="Grigoriev I.V."/>
        </authorList>
    </citation>
    <scope>NUCLEOTIDE SEQUENCE [LARGE SCALE GENOMIC DNA]</scope>
    <source>
        <strain evidence="11 12">ATCC 22073</strain>
    </source>
</reference>
<dbReference type="InterPro" id="IPR024072">
    <property type="entry name" value="DHFR-like_dom_sf"/>
</dbReference>
<comment type="caution">
    <text evidence="11">The sequence shown here is derived from an EMBL/GenBank/DDBJ whole genome shotgun (WGS) entry which is preliminary data.</text>
</comment>
<comment type="catalytic activity">
    <reaction evidence="9">
        <text>2,5-diamino-6-(1-D-ribitylamino)pyrimidin-4(3H)-one 5'-phosphate + NADP(+) = 2,5-diamino-6-(1-D-ribosylamino)pyrimidin-4(3H)-one 5'-phosphate + NADPH + H(+)</text>
        <dbReference type="Rhea" id="RHEA:27278"/>
        <dbReference type="ChEBI" id="CHEBI:15378"/>
        <dbReference type="ChEBI" id="CHEBI:57783"/>
        <dbReference type="ChEBI" id="CHEBI:58349"/>
        <dbReference type="ChEBI" id="CHEBI:58890"/>
        <dbReference type="ChEBI" id="CHEBI:59545"/>
        <dbReference type="EC" id="1.1.1.302"/>
    </reaction>
</comment>
<protein>
    <recommendedName>
        <fullName evidence="4">2,5-diamino-6-ribosylamino-4(3H)-pyrimidinone 5'-phosphate reductase</fullName>
        <ecNumber evidence="3">1.1.1.302</ecNumber>
    </recommendedName>
    <alternativeName>
        <fullName evidence="7">2,5-diamino-6-(5-phospho-D-ribosylamino)pyrimidin-4(3H)-one reductase</fullName>
    </alternativeName>
    <alternativeName>
        <fullName evidence="6">2,5-diamino-6-ribitylamino-4(3H)-pyrimidinone 5'-phosphate synthase</fullName>
    </alternativeName>
</protein>
<evidence type="ECO:0000256" key="8">
    <source>
        <dbReference type="ARBA" id="ARBA00047550"/>
    </source>
</evidence>
<evidence type="ECO:0000256" key="5">
    <source>
        <dbReference type="ARBA" id="ARBA00022619"/>
    </source>
</evidence>
<evidence type="ECO:0000256" key="3">
    <source>
        <dbReference type="ARBA" id="ARBA00012851"/>
    </source>
</evidence>
<keyword evidence="12" id="KW-1185">Reference proteome</keyword>
<dbReference type="Gene3D" id="3.40.430.10">
    <property type="entry name" value="Dihydrofolate Reductase, subunit A"/>
    <property type="match status" value="1"/>
</dbReference>
<evidence type="ECO:0000313" key="12">
    <source>
        <dbReference type="Proteomes" id="UP001600064"/>
    </source>
</evidence>
<organism evidence="11 12">
    <name type="scientific">Remersonia thermophila</name>
    <dbReference type="NCBI Taxonomy" id="72144"/>
    <lineage>
        <taxon>Eukaryota</taxon>
        <taxon>Fungi</taxon>
        <taxon>Dikarya</taxon>
        <taxon>Ascomycota</taxon>
        <taxon>Pezizomycotina</taxon>
        <taxon>Sordariomycetes</taxon>
        <taxon>Sordariomycetidae</taxon>
        <taxon>Sordariales</taxon>
        <taxon>Sordariales incertae sedis</taxon>
        <taxon>Remersonia</taxon>
    </lineage>
</organism>
<dbReference type="EC" id="1.1.1.302" evidence="3"/>
<dbReference type="SUPFAM" id="SSF53597">
    <property type="entry name" value="Dihydrofolate reductase-like"/>
    <property type="match status" value="1"/>
</dbReference>
<accession>A0ABR4DDC1</accession>
<evidence type="ECO:0000256" key="4">
    <source>
        <dbReference type="ARBA" id="ARBA00015035"/>
    </source>
</evidence>
<comment type="function">
    <text evidence="1">Catalyzes an early step in riboflavin biosynthesis, the NADPH-dependent reduction of the ribose side chain of 2,5-diamino-6-ribosylamino-4(3H)-pyrimidinone 5'-phosphate, yielding 2,5-diamino-6-ribitylamino-4(3H)-pyrimidinone 5'-phosphate.</text>
</comment>
<dbReference type="InterPro" id="IPR002734">
    <property type="entry name" value="RibDG_C"/>
</dbReference>
<evidence type="ECO:0000256" key="2">
    <source>
        <dbReference type="ARBA" id="ARBA00009723"/>
    </source>
</evidence>
<evidence type="ECO:0000313" key="11">
    <source>
        <dbReference type="EMBL" id="KAL2268009.1"/>
    </source>
</evidence>
<evidence type="ECO:0000256" key="6">
    <source>
        <dbReference type="ARBA" id="ARBA00030073"/>
    </source>
</evidence>
<dbReference type="Proteomes" id="UP001600064">
    <property type="component" value="Unassembled WGS sequence"/>
</dbReference>